<feature type="signal peptide" evidence="1">
    <location>
        <begin position="1"/>
        <end position="22"/>
    </location>
</feature>
<evidence type="ECO:0000256" key="1">
    <source>
        <dbReference type="SAM" id="SignalP"/>
    </source>
</evidence>
<gene>
    <name evidence="2" type="ORF">QTN47_15415</name>
</gene>
<sequence>MQFKKAATLLLLGIGLFSTTYAQKVKKTVFVIVDGIASDLIEKLPTPNLHAIAGKQGFSKSYVGGIKGSYSETPTISAVGYISELTGTWVNKHNVWDNDIAAPNYNYYTIFRYLKQQYPSKKTAIFSSWEDNRTKLVGDKFAQTGNIAVDHHYDGLENDTVNYPHDKKRDFMSNIDESVSQHAADYIKSDAPDLTWVYLEYTDDMGHMHGDSPEYYKAIELADKRVGYLWQAIQYREKNFNEDWLIVITTDHGRDKATGKNHGGQSDRERASWIVTNAKSLNEEFKEPHLSAVDIMPSIARFMDINVPQQNAFEVDGIPFIGEISFIQPAISFADGKVNINWKAIQKKGDVKVFVSTTNQFKKGGKDEYTVLGSAPLAGQKASFKLPESSTGFYKVVLQADGNNYNYWSGKSPE</sequence>
<comment type="caution">
    <text evidence="2">The sequence shown here is derived from an EMBL/GenBank/DDBJ whole genome shotgun (WGS) entry which is preliminary data.</text>
</comment>
<organism evidence="2 3">
    <name type="scientific">Danxiaibacter flavus</name>
    <dbReference type="NCBI Taxonomy" id="3049108"/>
    <lineage>
        <taxon>Bacteria</taxon>
        <taxon>Pseudomonadati</taxon>
        <taxon>Bacteroidota</taxon>
        <taxon>Chitinophagia</taxon>
        <taxon>Chitinophagales</taxon>
        <taxon>Chitinophagaceae</taxon>
        <taxon>Danxiaibacter</taxon>
    </lineage>
</organism>
<keyword evidence="3" id="KW-1185">Reference proteome</keyword>
<dbReference type="RefSeq" id="WP_369330306.1">
    <property type="nucleotide sequence ID" value="NZ_JAULBC010000005.1"/>
</dbReference>
<reference evidence="2 3" key="1">
    <citation type="submission" date="2023-07" db="EMBL/GenBank/DDBJ databases">
        <authorList>
            <person name="Lian W.-H."/>
        </authorList>
    </citation>
    <scope>NUCLEOTIDE SEQUENCE [LARGE SCALE GENOMIC DNA]</scope>
    <source>
        <strain evidence="2 3">SYSU DXS3180</strain>
    </source>
</reference>
<dbReference type="InterPro" id="IPR017850">
    <property type="entry name" value="Alkaline_phosphatase_core_sf"/>
</dbReference>
<proteinExistence type="predicted"/>
<evidence type="ECO:0000313" key="2">
    <source>
        <dbReference type="EMBL" id="MEX6688896.1"/>
    </source>
</evidence>
<dbReference type="InterPro" id="IPR002591">
    <property type="entry name" value="Phosphodiest/P_Trfase"/>
</dbReference>
<dbReference type="PANTHER" id="PTHR10151">
    <property type="entry name" value="ECTONUCLEOTIDE PYROPHOSPHATASE/PHOSPHODIESTERASE"/>
    <property type="match status" value="1"/>
</dbReference>
<accession>A0ABV3ZG84</accession>
<dbReference type="SUPFAM" id="SSF53649">
    <property type="entry name" value="Alkaline phosphatase-like"/>
    <property type="match status" value="1"/>
</dbReference>
<dbReference type="Proteomes" id="UP001560573">
    <property type="component" value="Unassembled WGS sequence"/>
</dbReference>
<name>A0ABV3ZG84_9BACT</name>
<dbReference type="PANTHER" id="PTHR10151:SF120">
    <property type="entry name" value="BIS(5'-ADENOSYL)-TRIPHOSPHATASE"/>
    <property type="match status" value="1"/>
</dbReference>
<protein>
    <submittedName>
        <fullName evidence="2">Alkaline phosphatase family protein</fullName>
    </submittedName>
</protein>
<dbReference type="Gene3D" id="3.40.720.10">
    <property type="entry name" value="Alkaline Phosphatase, subunit A"/>
    <property type="match status" value="1"/>
</dbReference>
<dbReference type="Pfam" id="PF01663">
    <property type="entry name" value="Phosphodiest"/>
    <property type="match status" value="1"/>
</dbReference>
<dbReference type="EMBL" id="JAULBC010000005">
    <property type="protein sequence ID" value="MEX6688896.1"/>
    <property type="molecule type" value="Genomic_DNA"/>
</dbReference>
<evidence type="ECO:0000313" key="3">
    <source>
        <dbReference type="Proteomes" id="UP001560573"/>
    </source>
</evidence>
<feature type="chain" id="PRO_5045965020" evidence="1">
    <location>
        <begin position="23"/>
        <end position="414"/>
    </location>
</feature>
<keyword evidence="1" id="KW-0732">Signal</keyword>